<evidence type="ECO:0000256" key="7">
    <source>
        <dbReference type="ARBA" id="ARBA00047960"/>
    </source>
</evidence>
<dbReference type="EMBL" id="DS995701">
    <property type="protein sequence ID" value="EEQ28102.1"/>
    <property type="molecule type" value="Genomic_DNA"/>
</dbReference>
<dbReference type="GO" id="GO:0015038">
    <property type="term" value="F:glutathione disulfide oxidoreductase activity"/>
    <property type="evidence" value="ECO:0007669"/>
    <property type="project" value="TreeGrafter"/>
</dbReference>
<protein>
    <submittedName>
        <fullName evidence="9">Glutaredoxin</fullName>
    </submittedName>
</protein>
<evidence type="ECO:0000256" key="2">
    <source>
        <dbReference type="ARBA" id="ARBA00022448"/>
    </source>
</evidence>
<dbReference type="NCBIfam" id="TIGR02180">
    <property type="entry name" value="GRX_euk"/>
    <property type="match status" value="1"/>
</dbReference>
<comment type="catalytic activity">
    <reaction evidence="1">
        <text>2 glutathione + H2O2 = glutathione disulfide + 2 H2O</text>
        <dbReference type="Rhea" id="RHEA:16833"/>
        <dbReference type="ChEBI" id="CHEBI:15377"/>
        <dbReference type="ChEBI" id="CHEBI:16240"/>
        <dbReference type="ChEBI" id="CHEBI:57925"/>
        <dbReference type="ChEBI" id="CHEBI:58297"/>
        <dbReference type="EC" id="1.11.1.9"/>
    </reaction>
</comment>
<dbReference type="PANTHER" id="PTHR45694:SF18">
    <property type="entry name" value="GLUTAREDOXIN-1-RELATED"/>
    <property type="match status" value="1"/>
</dbReference>
<dbReference type="SUPFAM" id="SSF52833">
    <property type="entry name" value="Thioredoxin-like"/>
    <property type="match status" value="1"/>
</dbReference>
<dbReference type="AlphaFoldDB" id="C5FE68"/>
<dbReference type="InterPro" id="IPR014025">
    <property type="entry name" value="Glutaredoxin_subgr"/>
</dbReference>
<dbReference type="STRING" id="554155.C5FE68"/>
<dbReference type="GO" id="GO:0034599">
    <property type="term" value="P:cellular response to oxidative stress"/>
    <property type="evidence" value="ECO:0007669"/>
    <property type="project" value="TreeGrafter"/>
</dbReference>
<reference evidence="10" key="1">
    <citation type="journal article" date="2012" name="MBio">
        <title>Comparative genome analysis of Trichophyton rubrum and related dermatophytes reveals candidate genes involved in infection.</title>
        <authorList>
            <person name="Martinez D.A."/>
            <person name="Oliver B.G."/>
            <person name="Graeser Y."/>
            <person name="Goldberg J.M."/>
            <person name="Li W."/>
            <person name="Martinez-Rossi N.M."/>
            <person name="Monod M."/>
            <person name="Shelest E."/>
            <person name="Barton R.C."/>
            <person name="Birch E."/>
            <person name="Brakhage A.A."/>
            <person name="Chen Z."/>
            <person name="Gurr S.J."/>
            <person name="Heiman D."/>
            <person name="Heitman J."/>
            <person name="Kosti I."/>
            <person name="Rossi A."/>
            <person name="Saif S."/>
            <person name="Samalova M."/>
            <person name="Saunders C.W."/>
            <person name="Shea T."/>
            <person name="Summerbell R.C."/>
            <person name="Xu J."/>
            <person name="Young S."/>
            <person name="Zeng Q."/>
            <person name="Birren B.W."/>
            <person name="Cuomo C.A."/>
            <person name="White T.C."/>
        </authorList>
    </citation>
    <scope>NUCLEOTIDE SEQUENCE [LARGE SCALE GENOMIC DNA]</scope>
    <source>
        <strain evidence="10">ATCC MYA-4605 / CBS 113480</strain>
    </source>
</reference>
<dbReference type="CDD" id="cd03419">
    <property type="entry name" value="GRX_GRXh_1_2_like"/>
    <property type="match status" value="1"/>
</dbReference>
<dbReference type="PANTHER" id="PTHR45694">
    <property type="entry name" value="GLUTAREDOXIN 2"/>
    <property type="match status" value="1"/>
</dbReference>
<evidence type="ECO:0000313" key="9">
    <source>
        <dbReference type="EMBL" id="EEQ28102.1"/>
    </source>
</evidence>
<evidence type="ECO:0000256" key="4">
    <source>
        <dbReference type="ARBA" id="ARBA00023157"/>
    </source>
</evidence>
<evidence type="ECO:0000256" key="1">
    <source>
        <dbReference type="ARBA" id="ARBA00000217"/>
    </source>
</evidence>
<dbReference type="GO" id="GO:0004602">
    <property type="term" value="F:glutathione peroxidase activity"/>
    <property type="evidence" value="ECO:0007669"/>
    <property type="project" value="UniProtKB-EC"/>
</dbReference>
<dbReference type="InterPro" id="IPR011899">
    <property type="entry name" value="Glutaredoxin_euk/vir"/>
</dbReference>
<dbReference type="VEuPathDB" id="FungiDB:MCYG_00990"/>
<dbReference type="eggNOG" id="KOG1752">
    <property type="taxonomic scope" value="Eukaryota"/>
</dbReference>
<keyword evidence="4" id="KW-1015">Disulfide bond</keyword>
<dbReference type="HOGENOM" id="CLU_026126_7_2_1"/>
<evidence type="ECO:0000256" key="3">
    <source>
        <dbReference type="ARBA" id="ARBA00022982"/>
    </source>
</evidence>
<comment type="catalytic activity">
    <reaction evidence="6">
        <text>1-chloro-2,4-dinitrobenzene + glutathione = 2,4-dinitrophenyl-S-glutathione + chloride + H(+)</text>
        <dbReference type="Rhea" id="RHEA:51220"/>
        <dbReference type="ChEBI" id="CHEBI:15378"/>
        <dbReference type="ChEBI" id="CHEBI:17996"/>
        <dbReference type="ChEBI" id="CHEBI:34718"/>
        <dbReference type="ChEBI" id="CHEBI:57925"/>
        <dbReference type="ChEBI" id="CHEBI:133977"/>
        <dbReference type="EC" id="2.5.1.18"/>
    </reaction>
</comment>
<proteinExistence type="predicted"/>
<accession>C5FE68</accession>
<organism evidence="9 10">
    <name type="scientific">Arthroderma otae (strain ATCC MYA-4605 / CBS 113480)</name>
    <name type="common">Microsporum canis</name>
    <dbReference type="NCBI Taxonomy" id="554155"/>
    <lineage>
        <taxon>Eukaryota</taxon>
        <taxon>Fungi</taxon>
        <taxon>Dikarya</taxon>
        <taxon>Ascomycota</taxon>
        <taxon>Pezizomycotina</taxon>
        <taxon>Eurotiomycetes</taxon>
        <taxon>Eurotiomycetidae</taxon>
        <taxon>Onygenales</taxon>
        <taxon>Arthrodermataceae</taxon>
        <taxon>Microsporum</taxon>
    </lineage>
</organism>
<dbReference type="FunFam" id="3.40.30.10:FF:000026">
    <property type="entry name" value="Glutaredoxin 2"/>
    <property type="match status" value="1"/>
</dbReference>
<dbReference type="GO" id="GO:0005737">
    <property type="term" value="C:cytoplasm"/>
    <property type="evidence" value="ECO:0007669"/>
    <property type="project" value="TreeGrafter"/>
</dbReference>
<dbReference type="PROSITE" id="PS00195">
    <property type="entry name" value="GLUTAREDOXIN_1"/>
    <property type="match status" value="1"/>
</dbReference>
<keyword evidence="3" id="KW-0249">Electron transport</keyword>
<comment type="catalytic activity">
    <reaction evidence="7">
        <text>RX + glutathione = an S-substituted glutathione + a halide anion + H(+)</text>
        <dbReference type="Rhea" id="RHEA:16437"/>
        <dbReference type="ChEBI" id="CHEBI:15378"/>
        <dbReference type="ChEBI" id="CHEBI:16042"/>
        <dbReference type="ChEBI" id="CHEBI:17792"/>
        <dbReference type="ChEBI" id="CHEBI:57925"/>
        <dbReference type="ChEBI" id="CHEBI:90779"/>
        <dbReference type="EC" id="2.5.1.18"/>
    </reaction>
</comment>
<sequence>MSAARVKAEKIIADNGVVVFSKSYCPHCNETKALLNSHGAKFFTLELDKVDDGPAIQDALLEITKQRTVPNIFIKQQHIGGNSDLTAKTAQLPALLKEAGAV</sequence>
<evidence type="ECO:0000313" key="10">
    <source>
        <dbReference type="Proteomes" id="UP000002035"/>
    </source>
</evidence>
<gene>
    <name evidence="9" type="ORF">MCYG_00990</name>
</gene>
<dbReference type="Gene3D" id="3.40.30.10">
    <property type="entry name" value="Glutaredoxin"/>
    <property type="match status" value="1"/>
</dbReference>
<dbReference type="InterPro" id="IPR002109">
    <property type="entry name" value="Glutaredoxin"/>
</dbReference>
<dbReference type="GO" id="GO:0005634">
    <property type="term" value="C:nucleus"/>
    <property type="evidence" value="ECO:0007669"/>
    <property type="project" value="TreeGrafter"/>
</dbReference>
<dbReference type="RefSeq" id="XP_002850886.1">
    <property type="nucleotide sequence ID" value="XM_002850840.1"/>
</dbReference>
<feature type="domain" description="Glutaredoxin" evidence="8">
    <location>
        <begin position="17"/>
        <end position="79"/>
    </location>
</feature>
<keyword evidence="5" id="KW-0676">Redox-active center</keyword>
<evidence type="ECO:0000259" key="8">
    <source>
        <dbReference type="Pfam" id="PF00462"/>
    </source>
</evidence>
<dbReference type="PROSITE" id="PS51354">
    <property type="entry name" value="GLUTAREDOXIN_2"/>
    <property type="match status" value="1"/>
</dbReference>
<dbReference type="InterPro" id="IPR036249">
    <property type="entry name" value="Thioredoxin-like_sf"/>
</dbReference>
<keyword evidence="10" id="KW-1185">Reference proteome</keyword>
<dbReference type="OMA" id="IYTSPLC"/>
<dbReference type="OrthoDB" id="418495at2759"/>
<evidence type="ECO:0000256" key="5">
    <source>
        <dbReference type="ARBA" id="ARBA00023284"/>
    </source>
</evidence>
<dbReference type="InterPro" id="IPR011767">
    <property type="entry name" value="GLR_AS"/>
</dbReference>
<dbReference type="GeneID" id="9223623"/>
<dbReference type="PRINTS" id="PR00160">
    <property type="entry name" value="GLUTAREDOXIN"/>
</dbReference>
<name>C5FE68_ARTOC</name>
<evidence type="ECO:0000256" key="6">
    <source>
        <dbReference type="ARBA" id="ARBA00035808"/>
    </source>
</evidence>
<dbReference type="Proteomes" id="UP000002035">
    <property type="component" value="Unassembled WGS sequence"/>
</dbReference>
<keyword evidence="2" id="KW-0813">Transport</keyword>
<dbReference type="GO" id="GO:0004364">
    <property type="term" value="F:glutathione transferase activity"/>
    <property type="evidence" value="ECO:0007669"/>
    <property type="project" value="UniProtKB-EC"/>
</dbReference>
<dbReference type="Pfam" id="PF00462">
    <property type="entry name" value="Glutaredoxin"/>
    <property type="match status" value="1"/>
</dbReference>